<dbReference type="KEGG" id="pfj:MYCFIDRAFT_178719"/>
<proteinExistence type="predicted"/>
<evidence type="ECO:0000313" key="1">
    <source>
        <dbReference type="EMBL" id="EME78598.1"/>
    </source>
</evidence>
<sequence length="214" mass="23747">MLSFCFVQQGQAWFWDAFPGFATSSVSNDSERAKGRVATATLKKGCCISQVQRTTIGAGTQQRSLKLVRDTVSRKANLQHRLSRDTRGRDGVDDFDIIVSLLALQPLLFDLTSCKCLQPHAHVVFNLCEGESTSREGSTVELTAVSRGQWQTQVLWRPGWLGAGIACKQQQQFVILDYVQPVPGPSVRHQDVPKALQGSSSHELALEAWQDYQK</sequence>
<dbReference type="VEuPathDB" id="FungiDB:MYCFIDRAFT_178719"/>
<keyword evidence="2" id="KW-1185">Reference proteome</keyword>
<reference evidence="1 2" key="1">
    <citation type="journal article" date="2012" name="PLoS Pathog.">
        <title>Diverse lifestyles and strategies of plant pathogenesis encoded in the genomes of eighteen Dothideomycetes fungi.</title>
        <authorList>
            <person name="Ohm R.A."/>
            <person name="Feau N."/>
            <person name="Henrissat B."/>
            <person name="Schoch C.L."/>
            <person name="Horwitz B.A."/>
            <person name="Barry K.W."/>
            <person name="Condon B.J."/>
            <person name="Copeland A.C."/>
            <person name="Dhillon B."/>
            <person name="Glaser F."/>
            <person name="Hesse C.N."/>
            <person name="Kosti I."/>
            <person name="LaButti K."/>
            <person name="Lindquist E.A."/>
            <person name="Lucas S."/>
            <person name="Salamov A.A."/>
            <person name="Bradshaw R.E."/>
            <person name="Ciuffetti L."/>
            <person name="Hamelin R.C."/>
            <person name="Kema G.H.J."/>
            <person name="Lawrence C."/>
            <person name="Scott J.A."/>
            <person name="Spatafora J.W."/>
            <person name="Turgeon B.G."/>
            <person name="de Wit P.J.G.M."/>
            <person name="Zhong S."/>
            <person name="Goodwin S.B."/>
            <person name="Grigoriev I.V."/>
        </authorList>
    </citation>
    <scope>NUCLEOTIDE SEQUENCE [LARGE SCALE GENOMIC DNA]</scope>
    <source>
        <strain evidence="1 2">CIRAD86</strain>
    </source>
</reference>
<dbReference type="RefSeq" id="XP_007930942.1">
    <property type="nucleotide sequence ID" value="XM_007932751.1"/>
</dbReference>
<dbReference type="GeneID" id="19333982"/>
<dbReference type="Proteomes" id="UP000016932">
    <property type="component" value="Unassembled WGS sequence"/>
</dbReference>
<dbReference type="HOGENOM" id="CLU_1289444_0_0_1"/>
<name>M3AN91_PSEFD</name>
<organism evidence="1 2">
    <name type="scientific">Pseudocercospora fijiensis (strain CIRAD86)</name>
    <name type="common">Black leaf streak disease fungus</name>
    <name type="synonym">Mycosphaerella fijiensis</name>
    <dbReference type="NCBI Taxonomy" id="383855"/>
    <lineage>
        <taxon>Eukaryota</taxon>
        <taxon>Fungi</taxon>
        <taxon>Dikarya</taxon>
        <taxon>Ascomycota</taxon>
        <taxon>Pezizomycotina</taxon>
        <taxon>Dothideomycetes</taxon>
        <taxon>Dothideomycetidae</taxon>
        <taxon>Mycosphaerellales</taxon>
        <taxon>Mycosphaerellaceae</taxon>
        <taxon>Pseudocercospora</taxon>
    </lineage>
</organism>
<protein>
    <submittedName>
        <fullName evidence="1">Uncharacterized protein</fullName>
    </submittedName>
</protein>
<dbReference type="EMBL" id="KB446563">
    <property type="protein sequence ID" value="EME78598.1"/>
    <property type="molecule type" value="Genomic_DNA"/>
</dbReference>
<accession>M3AN91</accession>
<dbReference type="AlphaFoldDB" id="M3AN91"/>
<evidence type="ECO:0000313" key="2">
    <source>
        <dbReference type="Proteomes" id="UP000016932"/>
    </source>
</evidence>
<gene>
    <name evidence="1" type="ORF">MYCFIDRAFT_178719</name>
</gene>